<protein>
    <submittedName>
        <fullName evidence="1">Uncharacterized protein</fullName>
    </submittedName>
</protein>
<dbReference type="Proteomes" id="UP000294933">
    <property type="component" value="Unassembled WGS sequence"/>
</dbReference>
<organism evidence="1 2">
    <name type="scientific">Rickenella mellea</name>
    <dbReference type="NCBI Taxonomy" id="50990"/>
    <lineage>
        <taxon>Eukaryota</taxon>
        <taxon>Fungi</taxon>
        <taxon>Dikarya</taxon>
        <taxon>Basidiomycota</taxon>
        <taxon>Agaricomycotina</taxon>
        <taxon>Agaricomycetes</taxon>
        <taxon>Hymenochaetales</taxon>
        <taxon>Rickenellaceae</taxon>
        <taxon>Rickenella</taxon>
    </lineage>
</organism>
<name>A0A4Y7PV23_9AGAM</name>
<dbReference type="EMBL" id="ML170201">
    <property type="protein sequence ID" value="TDL18985.1"/>
    <property type="molecule type" value="Genomic_DNA"/>
</dbReference>
<proteinExistence type="predicted"/>
<evidence type="ECO:0000313" key="1">
    <source>
        <dbReference type="EMBL" id="TDL18985.1"/>
    </source>
</evidence>
<gene>
    <name evidence="1" type="ORF">BD410DRAFT_792587</name>
</gene>
<evidence type="ECO:0000313" key="2">
    <source>
        <dbReference type="Proteomes" id="UP000294933"/>
    </source>
</evidence>
<dbReference type="OrthoDB" id="3266525at2759"/>
<accession>A0A4Y7PV23</accession>
<dbReference type="AlphaFoldDB" id="A0A4Y7PV23"/>
<keyword evidence="2" id="KW-1185">Reference proteome</keyword>
<dbReference type="VEuPathDB" id="FungiDB:BD410DRAFT_792587"/>
<reference evidence="1 2" key="1">
    <citation type="submission" date="2018-06" db="EMBL/GenBank/DDBJ databases">
        <title>A transcriptomic atlas of mushroom development highlights an independent origin of complex multicellularity.</title>
        <authorList>
            <consortium name="DOE Joint Genome Institute"/>
            <person name="Krizsan K."/>
            <person name="Almasi E."/>
            <person name="Merenyi Z."/>
            <person name="Sahu N."/>
            <person name="Viragh M."/>
            <person name="Koszo T."/>
            <person name="Mondo S."/>
            <person name="Kiss B."/>
            <person name="Balint B."/>
            <person name="Kues U."/>
            <person name="Barry K."/>
            <person name="Hegedus J.C."/>
            <person name="Henrissat B."/>
            <person name="Johnson J."/>
            <person name="Lipzen A."/>
            <person name="Ohm R."/>
            <person name="Nagy I."/>
            <person name="Pangilinan J."/>
            <person name="Yan J."/>
            <person name="Xiong Y."/>
            <person name="Grigoriev I.V."/>
            <person name="Hibbett D.S."/>
            <person name="Nagy L.G."/>
        </authorList>
    </citation>
    <scope>NUCLEOTIDE SEQUENCE [LARGE SCALE GENOMIC DNA]</scope>
    <source>
        <strain evidence="1 2">SZMC22713</strain>
    </source>
</reference>
<sequence>MGGAAVVIIGYEVNNSAMDAYIEQHKQNLNLDPKTKSIRNASYIDYRKLLRHFEEVTSTQITLAHIDGPTGNSTYYYLCCFTDSTYNFMWNCEDVMKRVVPEKFTEVIAPLGTDHIVKRVFASCGVLFSFDVDGNAV</sequence>